<evidence type="ECO:0000256" key="12">
    <source>
        <dbReference type="ARBA" id="ARBA00023288"/>
    </source>
</evidence>
<dbReference type="NCBIfam" id="TIGR00548">
    <property type="entry name" value="lolB"/>
    <property type="match status" value="1"/>
</dbReference>
<reference evidence="14" key="1">
    <citation type="submission" date="2017-06" db="EMBL/GenBank/DDBJ databases">
        <authorList>
            <person name="Varghese N."/>
            <person name="Submissions S."/>
        </authorList>
    </citation>
    <scope>NUCLEOTIDE SEQUENCE [LARGE SCALE GENOMIC DNA]</scope>
    <source>
        <strain evidence="14">ANC 5114</strain>
    </source>
</reference>
<dbReference type="Proteomes" id="UP000243463">
    <property type="component" value="Unassembled WGS sequence"/>
</dbReference>
<comment type="similarity">
    <text evidence="2">Belongs to the LolB family.</text>
</comment>
<comment type="subcellular location">
    <subcellularLocation>
        <location evidence="1">Cell outer membrane</location>
        <topology evidence="1">Lipid-anchor</topology>
    </subcellularLocation>
</comment>
<evidence type="ECO:0000256" key="9">
    <source>
        <dbReference type="ARBA" id="ARBA00023139"/>
    </source>
</evidence>
<dbReference type="PROSITE" id="PS51257">
    <property type="entry name" value="PROKAR_LIPOPROTEIN"/>
    <property type="match status" value="1"/>
</dbReference>
<dbReference type="SUPFAM" id="SSF89392">
    <property type="entry name" value="Prokaryotic lipoproteins and lipoprotein localization factors"/>
    <property type="match status" value="1"/>
</dbReference>
<keyword evidence="14" id="KW-1185">Reference proteome</keyword>
<keyword evidence="8" id="KW-0472">Membrane</keyword>
<evidence type="ECO:0000256" key="3">
    <source>
        <dbReference type="ARBA" id="ARBA00011245"/>
    </source>
</evidence>
<keyword evidence="9" id="KW-0564">Palmitate</keyword>
<organism evidence="13 14">
    <name type="scientific">Acinetobacter apis</name>
    <dbReference type="NCBI Taxonomy" id="1229165"/>
    <lineage>
        <taxon>Bacteria</taxon>
        <taxon>Pseudomonadati</taxon>
        <taxon>Pseudomonadota</taxon>
        <taxon>Gammaproteobacteria</taxon>
        <taxon>Moraxellales</taxon>
        <taxon>Moraxellaceae</taxon>
        <taxon>Acinetobacter</taxon>
    </lineage>
</organism>
<evidence type="ECO:0000256" key="2">
    <source>
        <dbReference type="ARBA" id="ARBA00009696"/>
    </source>
</evidence>
<dbReference type="GO" id="GO:0015031">
    <property type="term" value="P:protein transport"/>
    <property type="evidence" value="ECO:0007669"/>
    <property type="project" value="UniProtKB-KW"/>
</dbReference>
<dbReference type="AlphaFoldDB" id="A0A217EF89"/>
<keyword evidence="11" id="KW-0998">Cell outer membrane</keyword>
<sequence length="193" mass="21266">MLVSNKISLAIVMTSLMTLSGCQNYIQPTPPSPSQQIAEKNNFSIQGKIGVKTTQQSGSAFFDWQQQGDAFNIDLTGILGIGKTHIEGTAHQVTLTSARTGTITSDSPEELLEQATGWQAPITYLVSWVQGQPATKKPVLERDSQQRITQIKEEGWIISLSYNGLNNLPNKLILQQPLSSQLENRITMVIQNR</sequence>
<dbReference type="Gene3D" id="2.50.20.10">
    <property type="entry name" value="Lipoprotein localisation LolA/LolB/LppX"/>
    <property type="match status" value="1"/>
</dbReference>
<evidence type="ECO:0000256" key="6">
    <source>
        <dbReference type="ARBA" id="ARBA00022729"/>
    </source>
</evidence>
<gene>
    <name evidence="13" type="ORF">SAMN05444584_1089</name>
</gene>
<accession>A0A217EF89</accession>
<dbReference type="OrthoDB" id="9797618at2"/>
<dbReference type="InterPro" id="IPR029046">
    <property type="entry name" value="LolA/LolB/LppX"/>
</dbReference>
<keyword evidence="7" id="KW-0653">Protein transport</keyword>
<evidence type="ECO:0000256" key="4">
    <source>
        <dbReference type="ARBA" id="ARBA00016202"/>
    </source>
</evidence>
<keyword evidence="12 13" id="KW-0449">Lipoprotein</keyword>
<comment type="subunit">
    <text evidence="3">Monomer.</text>
</comment>
<keyword evidence="6" id="KW-0732">Signal</keyword>
<keyword evidence="10" id="KW-0143">Chaperone</keyword>
<dbReference type="CDD" id="cd16326">
    <property type="entry name" value="LolB"/>
    <property type="match status" value="1"/>
</dbReference>
<proteinExistence type="inferred from homology"/>
<protein>
    <recommendedName>
        <fullName evidence="4">Outer-membrane lipoprotein LolB</fullName>
    </recommendedName>
</protein>
<evidence type="ECO:0000313" key="13">
    <source>
        <dbReference type="EMBL" id="SNQ29153.1"/>
    </source>
</evidence>
<evidence type="ECO:0000256" key="7">
    <source>
        <dbReference type="ARBA" id="ARBA00022927"/>
    </source>
</evidence>
<dbReference type="GO" id="GO:0009279">
    <property type="term" value="C:cell outer membrane"/>
    <property type="evidence" value="ECO:0007669"/>
    <property type="project" value="UniProtKB-SubCell"/>
</dbReference>
<dbReference type="InterPro" id="IPR004565">
    <property type="entry name" value="OM_lipoprot_LolB"/>
</dbReference>
<dbReference type="EMBL" id="FZLN01000001">
    <property type="protein sequence ID" value="SNQ29153.1"/>
    <property type="molecule type" value="Genomic_DNA"/>
</dbReference>
<evidence type="ECO:0000256" key="10">
    <source>
        <dbReference type="ARBA" id="ARBA00023186"/>
    </source>
</evidence>
<keyword evidence="5" id="KW-0813">Transport</keyword>
<dbReference type="RefSeq" id="WP_088823146.1">
    <property type="nucleotide sequence ID" value="NZ_FZLN01000001.1"/>
</dbReference>
<name>A0A217EF89_9GAMM</name>
<evidence type="ECO:0000313" key="14">
    <source>
        <dbReference type="Proteomes" id="UP000243463"/>
    </source>
</evidence>
<dbReference type="Pfam" id="PF03550">
    <property type="entry name" value="LolB"/>
    <property type="match status" value="1"/>
</dbReference>
<evidence type="ECO:0000256" key="8">
    <source>
        <dbReference type="ARBA" id="ARBA00023136"/>
    </source>
</evidence>
<evidence type="ECO:0000256" key="5">
    <source>
        <dbReference type="ARBA" id="ARBA00022448"/>
    </source>
</evidence>
<evidence type="ECO:0000256" key="11">
    <source>
        <dbReference type="ARBA" id="ARBA00023237"/>
    </source>
</evidence>
<evidence type="ECO:0000256" key="1">
    <source>
        <dbReference type="ARBA" id="ARBA00004459"/>
    </source>
</evidence>